<organism evidence="1 2">
    <name type="scientific">Penicillium thymicola</name>
    <dbReference type="NCBI Taxonomy" id="293382"/>
    <lineage>
        <taxon>Eukaryota</taxon>
        <taxon>Fungi</taxon>
        <taxon>Dikarya</taxon>
        <taxon>Ascomycota</taxon>
        <taxon>Pezizomycotina</taxon>
        <taxon>Eurotiomycetes</taxon>
        <taxon>Eurotiomycetidae</taxon>
        <taxon>Eurotiales</taxon>
        <taxon>Aspergillaceae</taxon>
        <taxon>Penicillium</taxon>
    </lineage>
</organism>
<protein>
    <submittedName>
        <fullName evidence="1">Uncharacterized protein</fullName>
    </submittedName>
</protein>
<sequence length="70" mass="7585">MRLVVPTIVSYLSLVHYSLQFVASRSAGVCAVGVVGAELQSVFAVKESPVVLFRRRAIVKASLGVFVGWY</sequence>
<dbReference type="AlphaFoldDB" id="A0AAI9X9N9"/>
<keyword evidence="2" id="KW-1185">Reference proteome</keyword>
<reference evidence="1" key="1">
    <citation type="submission" date="2015-06" db="EMBL/GenBank/DDBJ databases">
        <authorList>
            <person name="Nguyen H."/>
        </authorList>
    </citation>
    <scope>NUCLEOTIDE SEQUENCE</scope>
    <source>
        <strain evidence="1">DAOM 180753</strain>
    </source>
</reference>
<evidence type="ECO:0000313" key="1">
    <source>
        <dbReference type="EMBL" id="KAJ9489206.1"/>
    </source>
</evidence>
<dbReference type="Proteomes" id="UP001227192">
    <property type="component" value="Unassembled WGS sequence"/>
</dbReference>
<gene>
    <name evidence="1" type="ORF">VN97_g4088</name>
</gene>
<name>A0AAI9X9N9_PENTH</name>
<evidence type="ECO:0000313" key="2">
    <source>
        <dbReference type="Proteomes" id="UP001227192"/>
    </source>
</evidence>
<accession>A0AAI9X9N9</accession>
<proteinExistence type="predicted"/>
<dbReference type="EMBL" id="LACB01000091">
    <property type="protein sequence ID" value="KAJ9489206.1"/>
    <property type="molecule type" value="Genomic_DNA"/>
</dbReference>
<comment type="caution">
    <text evidence="1">The sequence shown here is derived from an EMBL/GenBank/DDBJ whole genome shotgun (WGS) entry which is preliminary data.</text>
</comment>
<reference evidence="1" key="2">
    <citation type="journal article" date="2016" name="Fungal Biol.">
        <title>Ochratoxin A production by Penicillium thymicola.</title>
        <authorList>
            <person name="Nguyen H.D.T."/>
            <person name="McMullin D.R."/>
            <person name="Ponomareva E."/>
            <person name="Riley R."/>
            <person name="Pomraning K.R."/>
            <person name="Baker S.E."/>
            <person name="Seifert K.A."/>
        </authorList>
    </citation>
    <scope>NUCLEOTIDE SEQUENCE</scope>
    <source>
        <strain evidence="1">DAOM 180753</strain>
    </source>
</reference>